<protein>
    <recommendedName>
        <fullName evidence="3">Flagellar motor switch protein FliN</fullName>
    </recommendedName>
</protein>
<accession>A0A3D8JA31</accession>
<evidence type="ECO:0000256" key="7">
    <source>
        <dbReference type="ARBA" id="ARBA00023136"/>
    </source>
</evidence>
<keyword evidence="5" id="KW-0145">Chemotaxis</keyword>
<reference evidence="9 10" key="1">
    <citation type="submission" date="2018-04" db="EMBL/GenBank/DDBJ databases">
        <title>Novel Campyloabacter and Helicobacter Species and Strains.</title>
        <authorList>
            <person name="Mannion A.J."/>
            <person name="Shen Z."/>
            <person name="Fox J.G."/>
        </authorList>
    </citation>
    <scope>NUCLEOTIDE SEQUENCE [LARGE SCALE GENOMIC DNA]</scope>
    <source>
        <strain evidence="9 10">MIT 04-9362</strain>
    </source>
</reference>
<dbReference type="PANTHER" id="PTHR43484:SF1">
    <property type="entry name" value="FLAGELLAR MOTOR SWITCH PROTEIN FLIN"/>
    <property type="match status" value="1"/>
</dbReference>
<evidence type="ECO:0000256" key="6">
    <source>
        <dbReference type="ARBA" id="ARBA00022779"/>
    </source>
</evidence>
<feature type="domain" description="Flagellar motor switch protein FliN-like C-terminal" evidence="8">
    <location>
        <begin position="31"/>
        <end position="100"/>
    </location>
</feature>
<keyword evidence="6" id="KW-0283">Flagellar rotation</keyword>
<proteinExistence type="inferred from homology"/>
<dbReference type="NCBIfam" id="NF006273">
    <property type="entry name" value="PRK08433.1"/>
    <property type="match status" value="1"/>
</dbReference>
<dbReference type="AlphaFoldDB" id="A0A3D8JA31"/>
<dbReference type="InterPro" id="IPR012826">
    <property type="entry name" value="FliN"/>
</dbReference>
<sequence length="114" mass="12934">MKKKSAFGVYDQKEQELTTYLDDMIQSYEGLLDIEAVFTAELGSTKLTLKEILNFERGSVIDLEKPAGESVDVFINTRIVGKGEVMVYEKNLAIRLNEILDSDAIVYYLTKETQ</sequence>
<dbReference type="GO" id="GO:0071973">
    <property type="term" value="P:bacterial-type flagellum-dependent cell motility"/>
    <property type="evidence" value="ECO:0007669"/>
    <property type="project" value="InterPro"/>
</dbReference>
<gene>
    <name evidence="9" type="primary">fliN</name>
    <name evidence="9" type="ORF">CQA57_02085</name>
</gene>
<evidence type="ECO:0000259" key="8">
    <source>
        <dbReference type="Pfam" id="PF01052"/>
    </source>
</evidence>
<evidence type="ECO:0000256" key="3">
    <source>
        <dbReference type="ARBA" id="ARBA00021897"/>
    </source>
</evidence>
<organism evidence="9 10">
    <name type="scientific">Helicobacter anseris</name>
    <dbReference type="NCBI Taxonomy" id="375926"/>
    <lineage>
        <taxon>Bacteria</taxon>
        <taxon>Pseudomonadati</taxon>
        <taxon>Campylobacterota</taxon>
        <taxon>Epsilonproteobacteria</taxon>
        <taxon>Campylobacterales</taxon>
        <taxon>Helicobacteraceae</taxon>
        <taxon>Helicobacter</taxon>
    </lineage>
</organism>
<comment type="caution">
    <text evidence="9">The sequence shown here is derived from an EMBL/GenBank/DDBJ whole genome shotgun (WGS) entry which is preliminary data.</text>
</comment>
<evidence type="ECO:0000256" key="5">
    <source>
        <dbReference type="ARBA" id="ARBA00022500"/>
    </source>
</evidence>
<dbReference type="InterPro" id="IPR001172">
    <property type="entry name" value="FliN_T3SS_HrcQb"/>
</dbReference>
<keyword evidence="4" id="KW-1003">Cell membrane</keyword>
<dbReference type="PANTHER" id="PTHR43484">
    <property type="match status" value="1"/>
</dbReference>
<keyword evidence="7" id="KW-0472">Membrane</keyword>
<evidence type="ECO:0000256" key="1">
    <source>
        <dbReference type="ARBA" id="ARBA00004413"/>
    </source>
</evidence>
<dbReference type="GO" id="GO:0009425">
    <property type="term" value="C:bacterial-type flagellum basal body"/>
    <property type="evidence" value="ECO:0007669"/>
    <property type="project" value="InterPro"/>
</dbReference>
<dbReference type="Proteomes" id="UP000256695">
    <property type="component" value="Unassembled WGS sequence"/>
</dbReference>
<dbReference type="GO" id="GO:0005886">
    <property type="term" value="C:plasma membrane"/>
    <property type="evidence" value="ECO:0007669"/>
    <property type="project" value="UniProtKB-SubCell"/>
</dbReference>
<dbReference type="GO" id="GO:0006935">
    <property type="term" value="P:chemotaxis"/>
    <property type="evidence" value="ECO:0007669"/>
    <property type="project" value="UniProtKB-KW"/>
</dbReference>
<comment type="subcellular location">
    <subcellularLocation>
        <location evidence="1">Cell membrane</location>
        <topology evidence="1">Peripheral membrane protein</topology>
        <orientation evidence="1">Cytoplasmic side</orientation>
    </subcellularLocation>
</comment>
<dbReference type="GO" id="GO:0003774">
    <property type="term" value="F:cytoskeletal motor activity"/>
    <property type="evidence" value="ECO:0007669"/>
    <property type="project" value="InterPro"/>
</dbReference>
<dbReference type="EMBL" id="NXLX01000003">
    <property type="protein sequence ID" value="RDU74292.1"/>
    <property type="molecule type" value="Genomic_DNA"/>
</dbReference>
<dbReference type="Pfam" id="PF01052">
    <property type="entry name" value="FliMN_C"/>
    <property type="match status" value="1"/>
</dbReference>
<dbReference type="InterPro" id="IPR051469">
    <property type="entry name" value="FliN/MopA/SpaO"/>
</dbReference>
<name>A0A3D8JA31_9HELI</name>
<dbReference type="SUPFAM" id="SSF101801">
    <property type="entry name" value="Surface presentation of antigens (SPOA)"/>
    <property type="match status" value="1"/>
</dbReference>
<keyword evidence="9" id="KW-0969">Cilium</keyword>
<comment type="similarity">
    <text evidence="2">Belongs to the FliN/MopA/SpaO family.</text>
</comment>
<evidence type="ECO:0000313" key="9">
    <source>
        <dbReference type="EMBL" id="RDU74292.1"/>
    </source>
</evidence>
<dbReference type="Gene3D" id="2.30.330.10">
    <property type="entry name" value="SpoA-like"/>
    <property type="match status" value="1"/>
</dbReference>
<keyword evidence="9" id="KW-0966">Cell projection</keyword>
<dbReference type="PRINTS" id="PR00956">
    <property type="entry name" value="FLGMOTORFLIN"/>
</dbReference>
<evidence type="ECO:0000313" key="10">
    <source>
        <dbReference type="Proteomes" id="UP000256695"/>
    </source>
</evidence>
<dbReference type="RefSeq" id="WP_115578587.1">
    <property type="nucleotide sequence ID" value="NZ_NXLX01000003.1"/>
</dbReference>
<keyword evidence="10" id="KW-1185">Reference proteome</keyword>
<dbReference type="InterPro" id="IPR036429">
    <property type="entry name" value="SpoA-like_sf"/>
</dbReference>
<evidence type="ECO:0000256" key="2">
    <source>
        <dbReference type="ARBA" id="ARBA00009226"/>
    </source>
</evidence>
<keyword evidence="9" id="KW-0282">Flagellum</keyword>
<evidence type="ECO:0000256" key="4">
    <source>
        <dbReference type="ARBA" id="ARBA00022475"/>
    </source>
</evidence>
<dbReference type="NCBIfam" id="TIGR02480">
    <property type="entry name" value="fliN"/>
    <property type="match status" value="1"/>
</dbReference>
<dbReference type="OrthoDB" id="5365677at2"/>
<dbReference type="InterPro" id="IPR001543">
    <property type="entry name" value="FliN-like_C"/>
</dbReference>